<proteinExistence type="predicted"/>
<keyword evidence="3" id="KW-1185">Reference proteome</keyword>
<organism evidence="2 3">
    <name type="scientific">Janibacter limosus</name>
    <dbReference type="NCBI Taxonomy" id="53458"/>
    <lineage>
        <taxon>Bacteria</taxon>
        <taxon>Bacillati</taxon>
        <taxon>Actinomycetota</taxon>
        <taxon>Actinomycetes</taxon>
        <taxon>Micrococcales</taxon>
        <taxon>Intrasporangiaceae</taxon>
        <taxon>Janibacter</taxon>
    </lineage>
</organism>
<dbReference type="OrthoDB" id="9092962at2"/>
<dbReference type="KEGG" id="jli:EXU32_06720"/>
<dbReference type="AlphaFoldDB" id="A0A4P6MSK0"/>
<name>A0A4P6MSK0_9MICO</name>
<gene>
    <name evidence="2" type="ORF">EXU32_06720</name>
</gene>
<protein>
    <submittedName>
        <fullName evidence="2">DUF4263 domain-containing protein</fullName>
    </submittedName>
</protein>
<evidence type="ECO:0000313" key="2">
    <source>
        <dbReference type="EMBL" id="QBF45969.1"/>
    </source>
</evidence>
<evidence type="ECO:0000313" key="3">
    <source>
        <dbReference type="Proteomes" id="UP000290408"/>
    </source>
</evidence>
<dbReference type="InterPro" id="IPR025359">
    <property type="entry name" value="SduA_C"/>
</dbReference>
<evidence type="ECO:0000259" key="1">
    <source>
        <dbReference type="Pfam" id="PF14082"/>
    </source>
</evidence>
<feature type="domain" description="Shedu protein SduA C-terminal" evidence="1">
    <location>
        <begin position="239"/>
        <end position="387"/>
    </location>
</feature>
<sequence length="444" mass="49000">MRTHDMLNSDGQAGSLTTFPRWQLVADRLDTLVTGPSAEQLVVAKSLGVPLSGSLPAPVAAVVIRHHLSAELRIGFRAVDDVPEVLGDIEDELGVTRTESLITGTHEEVTAWFESRYILKTIRGLRALRPQVGDVVSSAGWKAGERRVISTIQDSGRIFMKLKPVRSAWPNNLETVERVGSPGYAAAVKSVGESVLNATVSASTNLDNFAPLAKYELKSHVPAPEAIRALEELLESGEKREEPLQKVLTQYPELLASTVVGGWKTFVIPKPRLGSEYVPDFLVLGINSVGPQWVTIEIEGARHKILTNKGKLAQQTRHAIEQVEDWREWLTRNVSYAQMEQGYHGLTTRAPGLVIIGRDDPAAERQASRARSEEAARIAVHSWDWLLRGARNLSGHALYKTKFAVDNLNEQVGKQVVSLPVSSASTFDELFAEDEDEEFNRLPW</sequence>
<dbReference type="Proteomes" id="UP000290408">
    <property type="component" value="Chromosome"/>
</dbReference>
<dbReference type="EMBL" id="CP036164">
    <property type="protein sequence ID" value="QBF45969.1"/>
    <property type="molecule type" value="Genomic_DNA"/>
</dbReference>
<reference evidence="2 3" key="1">
    <citation type="submission" date="2019-02" db="EMBL/GenBank/DDBJ databases">
        <title>Genomic data mining of an Antarctic deep-sea actinobacterium, Janibacterlimosus P3-3-X1.</title>
        <authorList>
            <person name="Liao L."/>
            <person name="Chen B."/>
        </authorList>
    </citation>
    <scope>NUCLEOTIDE SEQUENCE [LARGE SCALE GENOMIC DNA]</scope>
    <source>
        <strain evidence="2 3">P3-3-X1</strain>
    </source>
</reference>
<accession>A0A4P6MSK0</accession>
<dbReference type="Pfam" id="PF14082">
    <property type="entry name" value="SduA_C"/>
    <property type="match status" value="1"/>
</dbReference>